<accession>A0A939DNX2</accession>
<evidence type="ECO:0000313" key="2">
    <source>
        <dbReference type="EMBL" id="MBN7825261.1"/>
    </source>
</evidence>
<proteinExistence type="predicted"/>
<dbReference type="PANTHER" id="PTHR43190:SF3">
    <property type="entry name" value="N-ACETYL-D-GLUCOSAMINE KINASE"/>
    <property type="match status" value="1"/>
</dbReference>
<dbReference type="SUPFAM" id="SSF53067">
    <property type="entry name" value="Actin-like ATPase domain"/>
    <property type="match status" value="2"/>
</dbReference>
<dbReference type="EMBL" id="JAFKCV010000004">
    <property type="protein sequence ID" value="MBN7825261.1"/>
    <property type="molecule type" value="Genomic_DNA"/>
</dbReference>
<dbReference type="InterPro" id="IPR052519">
    <property type="entry name" value="Euk-type_GlcNAc_Kinase"/>
</dbReference>
<evidence type="ECO:0000313" key="3">
    <source>
        <dbReference type="Proteomes" id="UP000664654"/>
    </source>
</evidence>
<dbReference type="InterPro" id="IPR002731">
    <property type="entry name" value="ATPase_BadF"/>
</dbReference>
<keyword evidence="3" id="KW-1185">Reference proteome</keyword>
<sequence>MAEVVIQEDLGRQRNQMMTDRLFLGIDGGGSHCRASLFDGQGRCLGQGRGGPANPVYGLQQTHDSILQATRQALQQACLGDDCLGHLEAGAGLAGLHLPAMKRKMQQWQHPFASLHLTTDLHAAALGAHAGLDGGLIILGTGFSALAMVEGQLTQIGGYGFPINANGSGSWLGLEAVKAALLHHDKLGPATGLTDRLLTDCNATQLAEQLMHAQATDFARYAPLVFELAGFGDQVASLLVRQAADFVERVVQRLLYLGAAPVAITGGLSQPLKSWLSEDCQAHLCPAQAGPEQGAVMFARQQVQTQGSRG</sequence>
<reference evidence="2" key="1">
    <citation type="submission" date="2021-03" db="EMBL/GenBank/DDBJ databases">
        <title>novel species isolated from a fishpond in China.</title>
        <authorList>
            <person name="Lu H."/>
            <person name="Cai Z."/>
        </authorList>
    </citation>
    <scope>NUCLEOTIDE SEQUENCE</scope>
    <source>
        <strain evidence="2">JCM 30855</strain>
    </source>
</reference>
<name>A0A939DNX2_9ALTE</name>
<protein>
    <submittedName>
        <fullName evidence="2">ATPase</fullName>
    </submittedName>
</protein>
<dbReference type="Proteomes" id="UP000664654">
    <property type="component" value="Unassembled WGS sequence"/>
</dbReference>
<dbReference type="AlphaFoldDB" id="A0A939DNX2"/>
<dbReference type="Pfam" id="PF01869">
    <property type="entry name" value="BcrAD_BadFG"/>
    <property type="match status" value="1"/>
</dbReference>
<evidence type="ECO:0000259" key="1">
    <source>
        <dbReference type="Pfam" id="PF01869"/>
    </source>
</evidence>
<dbReference type="CDD" id="cd24082">
    <property type="entry name" value="ASKHA_NBD_GspK-like"/>
    <property type="match status" value="1"/>
</dbReference>
<gene>
    <name evidence="2" type="ORF">J0A66_08520</name>
</gene>
<dbReference type="PANTHER" id="PTHR43190">
    <property type="entry name" value="N-ACETYL-D-GLUCOSAMINE KINASE"/>
    <property type="match status" value="1"/>
</dbReference>
<dbReference type="InterPro" id="IPR043129">
    <property type="entry name" value="ATPase_NBD"/>
</dbReference>
<organism evidence="2 3">
    <name type="scientific">Bowmanella dokdonensis</name>
    <dbReference type="NCBI Taxonomy" id="751969"/>
    <lineage>
        <taxon>Bacteria</taxon>
        <taxon>Pseudomonadati</taxon>
        <taxon>Pseudomonadota</taxon>
        <taxon>Gammaproteobacteria</taxon>
        <taxon>Alteromonadales</taxon>
        <taxon>Alteromonadaceae</taxon>
        <taxon>Bowmanella</taxon>
    </lineage>
</organism>
<dbReference type="RefSeq" id="WP_206573377.1">
    <property type="nucleotide sequence ID" value="NZ_JAFKCV010000004.1"/>
</dbReference>
<comment type="caution">
    <text evidence="2">The sequence shown here is derived from an EMBL/GenBank/DDBJ whole genome shotgun (WGS) entry which is preliminary data.</text>
</comment>
<feature type="domain" description="ATPase BadF/BadG/BcrA/BcrD type" evidence="1">
    <location>
        <begin position="24"/>
        <end position="299"/>
    </location>
</feature>
<dbReference type="Gene3D" id="3.30.420.40">
    <property type="match status" value="2"/>
</dbReference>